<comment type="caution">
    <text evidence="10">The sequence shown here is derived from an EMBL/GenBank/DDBJ whole genome shotgun (WGS) entry which is preliminary data.</text>
</comment>
<evidence type="ECO:0000313" key="10">
    <source>
        <dbReference type="EMBL" id="HIQ96454.1"/>
    </source>
</evidence>
<dbReference type="PANTHER" id="PTHR11904:SF9">
    <property type="entry name" value="PURINE NUCLEOSIDE PHOSPHORYLASE-RELATED"/>
    <property type="match status" value="1"/>
</dbReference>
<feature type="binding site" evidence="8">
    <location>
        <position position="62"/>
    </location>
    <ligand>
        <name>phosphate</name>
        <dbReference type="ChEBI" id="CHEBI:43474"/>
    </ligand>
</feature>
<evidence type="ECO:0000259" key="9">
    <source>
        <dbReference type="Pfam" id="PF01048"/>
    </source>
</evidence>
<dbReference type="AlphaFoldDB" id="A0A9D1D255"/>
<keyword evidence="4 7" id="KW-0328">Glycosyltransferase</keyword>
<dbReference type="GO" id="GO:0004731">
    <property type="term" value="F:purine-nucleoside phosphorylase activity"/>
    <property type="evidence" value="ECO:0007669"/>
    <property type="project" value="UniProtKB-EC"/>
</dbReference>
<dbReference type="EC" id="2.4.2.1" evidence="7"/>
<feature type="domain" description="Nucleoside phosphorylase" evidence="9">
    <location>
        <begin position="25"/>
        <end position="271"/>
    </location>
</feature>
<comment type="similarity">
    <text evidence="3 7">Belongs to the PNP/MTAP phosphorylase family.</text>
</comment>
<dbReference type="InterPro" id="IPR011268">
    <property type="entry name" value="Purine_phosphorylase"/>
</dbReference>
<comment type="pathway">
    <text evidence="2 7">Purine metabolism; purine nucleoside salvage.</text>
</comment>
<protein>
    <recommendedName>
        <fullName evidence="7">Purine nucleoside phosphorylase</fullName>
        <ecNumber evidence="7">2.4.2.1</ecNumber>
    </recommendedName>
    <alternativeName>
        <fullName evidence="7">Inosine-guanosine phosphorylase</fullName>
    </alternativeName>
</protein>
<dbReference type="GO" id="GO:0009116">
    <property type="term" value="P:nucleoside metabolic process"/>
    <property type="evidence" value="ECO:0007669"/>
    <property type="project" value="InterPro"/>
</dbReference>
<dbReference type="InterPro" id="IPR035994">
    <property type="entry name" value="Nucleoside_phosphorylase_sf"/>
</dbReference>
<feature type="binding site" evidence="8">
    <location>
        <position position="194"/>
    </location>
    <ligand>
        <name>a purine D-ribonucleoside</name>
        <dbReference type="ChEBI" id="CHEBI:142355"/>
    </ligand>
</feature>
<evidence type="ECO:0000256" key="4">
    <source>
        <dbReference type="ARBA" id="ARBA00022676"/>
    </source>
</evidence>
<feature type="binding site" evidence="8">
    <location>
        <position position="213"/>
    </location>
    <ligand>
        <name>phosphate</name>
        <dbReference type="ChEBI" id="CHEBI:43474"/>
    </ligand>
</feature>
<organism evidence="10 11">
    <name type="scientific">Candidatus Limivivens merdigallinarum</name>
    <dbReference type="NCBI Taxonomy" id="2840859"/>
    <lineage>
        <taxon>Bacteria</taxon>
        <taxon>Bacillati</taxon>
        <taxon>Bacillota</taxon>
        <taxon>Clostridia</taxon>
        <taxon>Lachnospirales</taxon>
        <taxon>Lachnospiraceae</taxon>
        <taxon>Lachnospiraceae incertae sedis</taxon>
        <taxon>Candidatus Limivivens</taxon>
    </lineage>
</organism>
<evidence type="ECO:0000256" key="1">
    <source>
        <dbReference type="ARBA" id="ARBA00002678"/>
    </source>
</evidence>
<reference evidence="10" key="1">
    <citation type="submission" date="2020-10" db="EMBL/GenBank/DDBJ databases">
        <authorList>
            <person name="Gilroy R."/>
        </authorList>
    </citation>
    <scope>NUCLEOTIDE SEQUENCE</scope>
    <source>
        <strain evidence="10">ChiSjej3B21-11622</strain>
    </source>
</reference>
<feature type="binding site" evidence="8">
    <location>
        <position position="114"/>
    </location>
    <ligand>
        <name>phosphate</name>
        <dbReference type="ChEBI" id="CHEBI:43474"/>
    </ligand>
</feature>
<feature type="binding site" evidence="8">
    <location>
        <position position="31"/>
    </location>
    <ligand>
        <name>phosphate</name>
        <dbReference type="ChEBI" id="CHEBI:43474"/>
    </ligand>
</feature>
<name>A0A9D1D255_9FIRM</name>
<dbReference type="NCBIfam" id="TIGR01700">
    <property type="entry name" value="PNPH"/>
    <property type="match status" value="1"/>
</dbReference>
<comment type="function">
    <text evidence="1">The purine nucleoside phosphorylases catalyze the phosphorolytic breakdown of the N-glycosidic bond in the beta-(deoxy)ribonucleoside molecules, with the formation of the corresponding free purine bases and pentose-1-phosphate. Cleaves guanosine, inosine, 2'-deoxyguanosine and 2'-deoxyinosine.</text>
</comment>
<keyword evidence="5 7" id="KW-0808">Transferase</keyword>
<feature type="binding site" evidence="8">
    <location>
        <position position="236"/>
    </location>
    <ligand>
        <name>a purine D-ribonucleoside</name>
        <dbReference type="ChEBI" id="CHEBI:142355"/>
    </ligand>
</feature>
<evidence type="ECO:0000256" key="5">
    <source>
        <dbReference type="ARBA" id="ARBA00022679"/>
    </source>
</evidence>
<evidence type="ECO:0000256" key="7">
    <source>
        <dbReference type="PIRNR" id="PIRNR000477"/>
    </source>
</evidence>
<evidence type="ECO:0000256" key="2">
    <source>
        <dbReference type="ARBA" id="ARBA00005058"/>
    </source>
</evidence>
<dbReference type="Pfam" id="PF01048">
    <property type="entry name" value="PNP_UDP_1"/>
    <property type="match status" value="1"/>
</dbReference>
<dbReference type="InterPro" id="IPR011270">
    <property type="entry name" value="Pur_Nuc_Pase_Ino/Guo-sp"/>
</dbReference>
<dbReference type="PIRSF" id="PIRSF000477">
    <property type="entry name" value="PurNPase"/>
    <property type="match status" value="1"/>
</dbReference>
<dbReference type="EMBL" id="DVFT01000118">
    <property type="protein sequence ID" value="HIQ96454.1"/>
    <property type="molecule type" value="Genomic_DNA"/>
</dbReference>
<reference evidence="10" key="2">
    <citation type="journal article" date="2021" name="PeerJ">
        <title>Extensive microbial diversity within the chicken gut microbiome revealed by metagenomics and culture.</title>
        <authorList>
            <person name="Gilroy R."/>
            <person name="Ravi A."/>
            <person name="Getino M."/>
            <person name="Pursley I."/>
            <person name="Horton D.L."/>
            <person name="Alikhan N.F."/>
            <person name="Baker D."/>
            <person name="Gharbi K."/>
            <person name="Hall N."/>
            <person name="Watson M."/>
            <person name="Adriaenssens E.M."/>
            <person name="Foster-Nyarko E."/>
            <person name="Jarju S."/>
            <person name="Secka A."/>
            <person name="Antonio M."/>
            <person name="Oren A."/>
            <person name="Chaudhuri R.R."/>
            <person name="La Ragione R."/>
            <person name="Hildebrand F."/>
            <person name="Pallen M.J."/>
        </authorList>
    </citation>
    <scope>NUCLEOTIDE SEQUENCE</scope>
    <source>
        <strain evidence="10">ChiSjej3B21-11622</strain>
    </source>
</reference>
<accession>A0A9D1D255</accession>
<dbReference type="NCBIfam" id="NF006054">
    <property type="entry name" value="PRK08202.1"/>
    <property type="match status" value="1"/>
</dbReference>
<dbReference type="CDD" id="cd09009">
    <property type="entry name" value="PNP-EcPNPII_like"/>
    <property type="match status" value="1"/>
</dbReference>
<evidence type="ECO:0000313" key="11">
    <source>
        <dbReference type="Proteomes" id="UP000886886"/>
    </source>
</evidence>
<comment type="catalytic activity">
    <reaction evidence="6">
        <text>a purine 2'-deoxy-D-ribonucleoside + phosphate = a purine nucleobase + 2-deoxy-alpha-D-ribose 1-phosphate</text>
        <dbReference type="Rhea" id="RHEA:36431"/>
        <dbReference type="ChEBI" id="CHEBI:26386"/>
        <dbReference type="ChEBI" id="CHEBI:43474"/>
        <dbReference type="ChEBI" id="CHEBI:57259"/>
        <dbReference type="ChEBI" id="CHEBI:142361"/>
        <dbReference type="EC" id="2.4.2.1"/>
    </reaction>
</comment>
<proteinExistence type="inferred from homology"/>
<evidence type="ECO:0000256" key="3">
    <source>
        <dbReference type="ARBA" id="ARBA00006751"/>
    </source>
</evidence>
<sequence>MGIIYENLRSCVETVRRKTDFQPRVALVLGSGLGGYGDTIRIEEEISYREIEGFPVSTIEGHKGRFLFGYEGEVPVVVMQGRVHYYEGYSMEEVVRPIRLMGLLGAETLFLTNASGGVNREFRPGDLMLIRDQISSFVPSPLIGSNEETLGPRFPDMSAVYDEAYREEIRKTAARLGISLREGVYLQFSGPAYETPAEICMARALGADAVGMSTACEAVAARHMGMKVCGISCITNMASGIEKQPLSHEEVKETADRMGGVFQQLIKESIRTIGRT</sequence>
<evidence type="ECO:0000256" key="6">
    <source>
        <dbReference type="ARBA" id="ARBA00048556"/>
    </source>
</evidence>
<dbReference type="Gene3D" id="3.40.50.1580">
    <property type="entry name" value="Nucleoside phosphorylase domain"/>
    <property type="match status" value="1"/>
</dbReference>
<gene>
    <name evidence="10" type="ORF">IAB26_07825</name>
</gene>
<evidence type="ECO:0000256" key="8">
    <source>
        <dbReference type="PIRSR" id="PIRSR000477-2"/>
    </source>
</evidence>
<dbReference type="GO" id="GO:0005737">
    <property type="term" value="C:cytoplasm"/>
    <property type="evidence" value="ECO:0007669"/>
    <property type="project" value="TreeGrafter"/>
</dbReference>
<dbReference type="Proteomes" id="UP000886886">
    <property type="component" value="Unassembled WGS sequence"/>
</dbReference>
<dbReference type="NCBIfam" id="TIGR01697">
    <property type="entry name" value="PNPH-PUNA-XAPA"/>
    <property type="match status" value="1"/>
</dbReference>
<dbReference type="InterPro" id="IPR000845">
    <property type="entry name" value="Nucleoside_phosphorylase_d"/>
</dbReference>
<dbReference type="SUPFAM" id="SSF53167">
    <property type="entry name" value="Purine and uridine phosphorylases"/>
    <property type="match status" value="1"/>
</dbReference>
<feature type="binding site" evidence="8">
    <location>
        <begin position="82"/>
        <end position="84"/>
    </location>
    <ligand>
        <name>phosphate</name>
        <dbReference type="ChEBI" id="CHEBI:43474"/>
    </ligand>
</feature>
<dbReference type="PANTHER" id="PTHR11904">
    <property type="entry name" value="METHYLTHIOADENOSINE/PURINE NUCLEOSIDE PHOSPHORYLASE"/>
    <property type="match status" value="1"/>
</dbReference>